<reference evidence="2 3" key="1">
    <citation type="submission" date="2021-06" db="EMBL/GenBank/DDBJ databases">
        <title>Faecalicatena sp. nov. isolated from porcine feces.</title>
        <authorList>
            <person name="Oh B.S."/>
            <person name="Lee J.H."/>
        </authorList>
    </citation>
    <scope>NUCLEOTIDE SEQUENCE [LARGE SCALE GENOMIC DNA]</scope>
    <source>
        <strain evidence="2 3">AGMB00832</strain>
    </source>
</reference>
<proteinExistence type="predicted"/>
<dbReference type="EC" id="3.4.22.71" evidence="2"/>
<dbReference type="EMBL" id="JABACJ020000048">
    <property type="protein sequence ID" value="MBU3878764.1"/>
    <property type="molecule type" value="Genomic_DNA"/>
</dbReference>
<dbReference type="NCBIfam" id="TIGR03064">
    <property type="entry name" value="sortase_srtB"/>
    <property type="match status" value="1"/>
</dbReference>
<evidence type="ECO:0000256" key="1">
    <source>
        <dbReference type="SAM" id="Phobius"/>
    </source>
</evidence>
<dbReference type="InterPro" id="IPR005754">
    <property type="entry name" value="Sortase"/>
</dbReference>
<organism evidence="2 3">
    <name type="scientific">Faecalicatena faecalis</name>
    <dbReference type="NCBI Taxonomy" id="2726362"/>
    <lineage>
        <taxon>Bacteria</taxon>
        <taxon>Bacillati</taxon>
        <taxon>Bacillota</taxon>
        <taxon>Clostridia</taxon>
        <taxon>Lachnospirales</taxon>
        <taxon>Lachnospiraceae</taxon>
        <taxon>Faecalicatena</taxon>
    </lineage>
</organism>
<comment type="caution">
    <text evidence="2">The sequence shown here is derived from an EMBL/GenBank/DDBJ whole genome shotgun (WGS) entry which is preliminary data.</text>
</comment>
<dbReference type="Proteomes" id="UP000723714">
    <property type="component" value="Unassembled WGS sequence"/>
</dbReference>
<dbReference type="CDD" id="cd05826">
    <property type="entry name" value="Sortase_B"/>
    <property type="match status" value="1"/>
</dbReference>
<evidence type="ECO:0000313" key="3">
    <source>
        <dbReference type="Proteomes" id="UP000723714"/>
    </source>
</evidence>
<dbReference type="GO" id="GO:0016787">
    <property type="term" value="F:hydrolase activity"/>
    <property type="evidence" value="ECO:0007669"/>
    <property type="project" value="UniProtKB-KW"/>
</dbReference>
<gene>
    <name evidence="2" type="primary">srtB</name>
    <name evidence="2" type="ORF">HGO97_023490</name>
</gene>
<dbReference type="InterPro" id="IPR009835">
    <property type="entry name" value="SrtB"/>
</dbReference>
<dbReference type="Pfam" id="PF04203">
    <property type="entry name" value="Sortase"/>
    <property type="match status" value="1"/>
</dbReference>
<protein>
    <submittedName>
        <fullName evidence="2">Class B sortase</fullName>
        <ecNumber evidence="2">3.4.22.71</ecNumber>
    </submittedName>
</protein>
<feature type="transmembrane region" description="Helical" evidence="1">
    <location>
        <begin position="21"/>
        <end position="48"/>
    </location>
</feature>
<keyword evidence="1" id="KW-0812">Transmembrane</keyword>
<dbReference type="RefSeq" id="WP_216245696.1">
    <property type="nucleotide sequence ID" value="NZ_JABACJ020000048.1"/>
</dbReference>
<sequence length="270" mass="30757">MSRKKRQADGHDKKKKSSGGLLTAVLLIAICVFIFSAYQLIMMLIPYYSGGKEYDEVKKLAITNEKKDPKDTKDGKNGEDDGFRVDFNALLKENPDTVAWLRFDEPSVISYPVVKSADNQEYLTKTFSANDNKLGAIFMDMRNNSEFTDLNTFIYGHNLKVGGEMFSQLNEYASEEFCKKHPYFYIYTPKGKLTYQVFSASTVKDNADNYNLAYATTEDYANYLQLCRNSSNYQVDVKLDEKSQIVSLSTCTNINDDERFLVQGVLVKSE</sequence>
<keyword evidence="1" id="KW-1133">Transmembrane helix</keyword>
<keyword evidence="3" id="KW-1185">Reference proteome</keyword>
<accession>A0ABS6DAV9</accession>
<keyword evidence="2" id="KW-0378">Hydrolase</keyword>
<evidence type="ECO:0000313" key="2">
    <source>
        <dbReference type="EMBL" id="MBU3878764.1"/>
    </source>
</evidence>
<keyword evidence="1" id="KW-0472">Membrane</keyword>
<name>A0ABS6DAV9_9FIRM</name>